<evidence type="ECO:0000256" key="5">
    <source>
        <dbReference type="SAM" id="MobiDB-lite"/>
    </source>
</evidence>
<evidence type="ECO:0000256" key="6">
    <source>
        <dbReference type="SAM" id="SignalP"/>
    </source>
</evidence>
<feature type="region of interest" description="Disordered" evidence="5">
    <location>
        <begin position="605"/>
        <end position="625"/>
    </location>
</feature>
<dbReference type="PANTHER" id="PTHR32305:SF17">
    <property type="entry name" value="TRNA NUCLEASE WAPA"/>
    <property type="match status" value="1"/>
</dbReference>
<feature type="signal peptide" evidence="6">
    <location>
        <begin position="1"/>
        <end position="17"/>
    </location>
</feature>
<comment type="caution">
    <text evidence="8">The sequence shown here is derived from an EMBL/GenBank/DDBJ whole genome shotgun (WGS) entry which is preliminary data.</text>
</comment>
<evidence type="ECO:0000256" key="3">
    <source>
        <dbReference type="ARBA" id="ARBA00022737"/>
    </source>
</evidence>
<reference evidence="8 9" key="1">
    <citation type="submission" date="2024-09" db="EMBL/GenBank/DDBJ databases">
        <authorList>
            <person name="Sun Q."/>
            <person name="Mori K."/>
        </authorList>
    </citation>
    <scope>NUCLEOTIDE SEQUENCE [LARGE SCALE GENOMIC DNA]</scope>
    <source>
        <strain evidence="8 9">CGMCC 1.15906</strain>
    </source>
</reference>
<feature type="compositionally biased region" description="Polar residues" evidence="5">
    <location>
        <begin position="39"/>
        <end position="49"/>
    </location>
</feature>
<keyword evidence="2" id="KW-0964">Secreted</keyword>
<evidence type="ECO:0000256" key="1">
    <source>
        <dbReference type="ARBA" id="ARBA00004613"/>
    </source>
</evidence>
<dbReference type="InterPro" id="IPR056823">
    <property type="entry name" value="TEN-like_YD-shell"/>
</dbReference>
<feature type="chain" id="PRO_5046712378" evidence="6">
    <location>
        <begin position="18"/>
        <end position="1884"/>
    </location>
</feature>
<dbReference type="Pfam" id="PF05593">
    <property type="entry name" value="RHS_repeat"/>
    <property type="match status" value="2"/>
</dbReference>
<dbReference type="InterPro" id="IPR003284">
    <property type="entry name" value="Sal_SpvB"/>
</dbReference>
<protein>
    <submittedName>
        <fullName evidence="8">RHS repeat-associated core domain-containing protein</fullName>
    </submittedName>
</protein>
<evidence type="ECO:0000256" key="4">
    <source>
        <dbReference type="ARBA" id="ARBA00023026"/>
    </source>
</evidence>
<proteinExistence type="predicted"/>
<sequence length="1884" mass="201786">MRRHALATALVSSLVLAAGVAAPSQGAAAITGEPDPLPTATSVAVSAQSIDGRPTDEATSDALHGDQPAGGPAAEGGGNPSATPLAASATWDVSEHTGDFTWSYPLRVPPAPGGLEPDLSLSYSSGTVDGRTSATNNQPSWVGEGWDLDLGFVERTYGGCADDKEGSNKGQQVGDLCWRSDNATASYSGAGGMLIPGANGWRAKRDDGSRIERLTRTGSEDNDGEYWKITKVDGTQYFFGSRTDANSTWTVPVFGDDEGEPCHGASFDTSSCNQAWRWNLDKIVDRFGNVVLMQYQKETNSYGRNLKDTAVKYDRGGWLDRIDYGLNNAVSGPAAGRVVFGTSERCVPGSDCRLERTENFPDVPLTSRCETATCKDQFAPTFWSTKRLASVTTQVLRGSSYSDVDRWNLDQQFPQPGDGDKAALWLKSITHTGLAGGSITLPPVTFEGAVLANRVPPADPLPPILRYRLTGIVSEAGGVTSVTYAPPDCAAPPTNPESNTKRCFPVRWKKTKDHAERTDYFHKYVVQRVVQSDRISANPQQETSYEYLDGAAWHYDQSEFTPPDKKSWNDYRGYARVRTRTGAANDPAGPVTMTEQRFFRGMNGDRAATTGGTKTSAATDSEGGSYPDHDWLRGFGLETTTYLGDAGTAVDKSISEPVWQGPTASRGEHSAYLVGTGTSRDLVALDEGRGWRTTKTVTAYDDRGLPTQIDDLGDVADPADDTCTRTTYKRNTGVWLLNLPSRIETVAVKCTTTPVFPQHALADVRTSYDEQEAGLPPIRGAVSRVEQLAKRPAAGPEYATVTTARSDVHGRVLESRNAFGKATTVAYTPATGGPATKTVTTNALGHTSTVTVDPAFGSPISVSDANNRVTETAYDALGRVTQVWLPSRPRPASPNYKYAYLVRNNKPNVVTTTTMGPRGLYTSVNAIYDGLLRPRQLQAPAVGGGRLLTDTRYDSQGRVWKSTQPFFNDKQVDSDLWVANDNEAPGLSVTEYDGAGRPVESIFKGGPTEKFRTSTRYGGDRVHVDPPDGQVATTSISDGRGRPVEYRQYHGATPSGAHDVTKYTHTPAGQLATVTDPAGNRWQYGYDLRGRRISSTDPDRGAGTASYDVAGRLISQTDARKQTISYAYDDLGRQTAKHNGSLDGPKLAEWTYDTVAKGMPATATSYSGGKAYRSSVIAFSALYLPLRTTLTVPEGEGALSGTYTASRTYTSDGSLESETYPRAGDLAQESVFHTYDDFGRPLRTYGGGTEYVQKTEYTAYGEQQRIHHGETGKRAWVSTYYDDSTRLVNRTVMDAELPRPMQSDTRYTRNPAGGITSIAETVPGLPDDIQCFRYDHVQRLTEAWTPSGGCADSPSTQALAGPAPYWSSYGYDQAGNRRSEVQHAASGDTTRTYAYPATGQARPHAPTTVTTAGQTTNYTYDAVGNTLTRGAQSLTWTPEGRLDTVTEAGADTTSVYAADGVRLLKREPGATVLYLGGQELKLDKASGKLTATRYYEHSGATVAVRTGAGLSWLGNDHHGTQRLAIDAAAQTVTRRRELPFGAPRGEAPTTFPGQKGFVGGTLDATTGLTHLGARTYDPDNGRFLSVDPLMIAGDPQQLDGYSYAGNSPVNTSDPTGLARSADDHIGHYRDDKWQGQPGVTPDVDKSGKRIKQHRSSCDQDCRVGQRGGQGAAKQSSCNKFGDCRRGVQGPAAKWEAPKKPLVLKSTFTLSLCFGSSVQAFVGYAGEGCWSIDGRGLGHSEGNKTFAGPGAGIAATIGLKLTTTSVDKLEGGETSVGGGELKYGPVAVGGEVGRSDLDKDLAKRAENPAWSYGVSAGPAAGIGGRIKGLDKIPGLNNALGGSSVTAGHGQSTSGYYFRWDSYVQRVAEGNRDAAENGDLINRVHG</sequence>
<dbReference type="NCBIfam" id="TIGR01643">
    <property type="entry name" value="YD_repeat_2x"/>
    <property type="match status" value="2"/>
</dbReference>
<dbReference type="InterPro" id="IPR050708">
    <property type="entry name" value="T6SS_VgrG/RHS"/>
</dbReference>
<keyword evidence="4" id="KW-0843">Virulence</keyword>
<dbReference type="RefSeq" id="WP_380043860.1">
    <property type="nucleotide sequence ID" value="NZ_JBHLTC010000002.1"/>
</dbReference>
<dbReference type="EMBL" id="JBHLTC010000002">
    <property type="protein sequence ID" value="MFC0623170.1"/>
    <property type="molecule type" value="Genomic_DNA"/>
</dbReference>
<dbReference type="NCBIfam" id="TIGR03696">
    <property type="entry name" value="Rhs_assc_core"/>
    <property type="match status" value="1"/>
</dbReference>
<comment type="subcellular location">
    <subcellularLocation>
        <location evidence="1">Secreted</location>
    </subcellularLocation>
</comment>
<name>A0ABV6QF43_9ACTN</name>
<keyword evidence="9" id="KW-1185">Reference proteome</keyword>
<gene>
    <name evidence="8" type="ORF">ACFFGN_03800</name>
</gene>
<dbReference type="InterPro" id="IPR006530">
    <property type="entry name" value="YD"/>
</dbReference>
<evidence type="ECO:0000256" key="2">
    <source>
        <dbReference type="ARBA" id="ARBA00022525"/>
    </source>
</evidence>
<keyword evidence="6" id="KW-0732">Signal</keyword>
<dbReference type="Pfam" id="PF25023">
    <property type="entry name" value="TEN_YD-shell"/>
    <property type="match status" value="1"/>
</dbReference>
<dbReference type="PANTHER" id="PTHR32305">
    <property type="match status" value="1"/>
</dbReference>
<feature type="compositionally biased region" description="Basic and acidic residues" evidence="5">
    <location>
        <begin position="1007"/>
        <end position="1026"/>
    </location>
</feature>
<accession>A0ABV6QF43</accession>
<feature type="region of interest" description="Disordered" evidence="5">
    <location>
        <begin position="1630"/>
        <end position="1651"/>
    </location>
</feature>
<evidence type="ECO:0000313" key="8">
    <source>
        <dbReference type="EMBL" id="MFC0623170.1"/>
    </source>
</evidence>
<dbReference type="InterPro" id="IPR022385">
    <property type="entry name" value="Rhs_assc_core"/>
</dbReference>
<dbReference type="Proteomes" id="UP001589890">
    <property type="component" value="Unassembled WGS sequence"/>
</dbReference>
<organism evidence="8 9">
    <name type="scientific">Kribbella deserti</name>
    <dbReference type="NCBI Taxonomy" id="1926257"/>
    <lineage>
        <taxon>Bacteria</taxon>
        <taxon>Bacillati</taxon>
        <taxon>Actinomycetota</taxon>
        <taxon>Actinomycetes</taxon>
        <taxon>Propionibacteriales</taxon>
        <taxon>Kribbellaceae</taxon>
        <taxon>Kribbella</taxon>
    </lineage>
</organism>
<keyword evidence="3" id="KW-0677">Repeat</keyword>
<dbReference type="Gene3D" id="2.180.10.10">
    <property type="entry name" value="RHS repeat-associated core"/>
    <property type="match status" value="2"/>
</dbReference>
<dbReference type="InterPro" id="IPR031325">
    <property type="entry name" value="RHS_repeat"/>
</dbReference>
<feature type="region of interest" description="Disordered" evidence="5">
    <location>
        <begin position="31"/>
        <end position="85"/>
    </location>
</feature>
<evidence type="ECO:0000313" key="9">
    <source>
        <dbReference type="Proteomes" id="UP001589890"/>
    </source>
</evidence>
<feature type="domain" description="Teneurin-like YD-shell" evidence="7">
    <location>
        <begin position="1369"/>
        <end position="1609"/>
    </location>
</feature>
<evidence type="ECO:0000259" key="7">
    <source>
        <dbReference type="Pfam" id="PF25023"/>
    </source>
</evidence>
<feature type="region of interest" description="Disordered" evidence="5">
    <location>
        <begin position="1000"/>
        <end position="1042"/>
    </location>
</feature>
<feature type="compositionally biased region" description="Low complexity" evidence="5">
    <location>
        <begin position="607"/>
        <end position="619"/>
    </location>
</feature>
<dbReference type="Pfam" id="PF03534">
    <property type="entry name" value="SpvB"/>
    <property type="match status" value="1"/>
</dbReference>